<dbReference type="PANTHER" id="PTHR12891:SF0">
    <property type="entry name" value="MMS19 NUCLEOTIDE EXCISION REPAIR PROTEIN HOMOLOG"/>
    <property type="match status" value="1"/>
</dbReference>
<dbReference type="EMBL" id="UYYB01105850">
    <property type="protein sequence ID" value="VDM79635.1"/>
    <property type="molecule type" value="Genomic_DNA"/>
</dbReference>
<organism evidence="3 4">
    <name type="scientific">Strongylus vulgaris</name>
    <name type="common">Blood worm</name>
    <dbReference type="NCBI Taxonomy" id="40348"/>
    <lineage>
        <taxon>Eukaryota</taxon>
        <taxon>Metazoa</taxon>
        <taxon>Ecdysozoa</taxon>
        <taxon>Nematoda</taxon>
        <taxon>Chromadorea</taxon>
        <taxon>Rhabditida</taxon>
        <taxon>Rhabditina</taxon>
        <taxon>Rhabditomorpha</taxon>
        <taxon>Strongyloidea</taxon>
        <taxon>Strongylidae</taxon>
        <taxon>Strongylus</taxon>
    </lineage>
</organism>
<dbReference type="InterPro" id="IPR016024">
    <property type="entry name" value="ARM-type_fold"/>
</dbReference>
<dbReference type="GO" id="GO:0097361">
    <property type="term" value="C:cytosolic [4Fe-4S] assembly targeting complex"/>
    <property type="evidence" value="ECO:0007669"/>
    <property type="project" value="UniProtKB-UniRule"/>
</dbReference>
<dbReference type="SUPFAM" id="SSF48371">
    <property type="entry name" value="ARM repeat"/>
    <property type="match status" value="1"/>
</dbReference>
<keyword evidence="1" id="KW-0227">DNA damage</keyword>
<dbReference type="Pfam" id="PF14500">
    <property type="entry name" value="MMS19_N"/>
    <property type="match status" value="1"/>
</dbReference>
<dbReference type="GO" id="GO:0051604">
    <property type="term" value="P:protein maturation"/>
    <property type="evidence" value="ECO:0007669"/>
    <property type="project" value="UniProtKB-UniRule"/>
</dbReference>
<feature type="domain" description="MMS19 N-terminal" evidence="2">
    <location>
        <begin position="1"/>
        <end position="172"/>
    </location>
</feature>
<dbReference type="AlphaFoldDB" id="A0A3P7LA74"/>
<comment type="subcellular location">
    <subcellularLocation>
        <location evidence="1">Cytoplasm</location>
        <location evidence="1">Cytoskeleton</location>
        <location evidence="1">Spindle</location>
    </subcellularLocation>
    <subcellularLocation>
        <location evidence="1">Nucleus</location>
    </subcellularLocation>
</comment>
<comment type="subunit">
    <text evidence="1">Component of the CIA complex.</text>
</comment>
<comment type="similarity">
    <text evidence="1">Belongs to the MET18/MMS19 family.</text>
</comment>
<dbReference type="GO" id="GO:0005634">
    <property type="term" value="C:nucleus"/>
    <property type="evidence" value="ECO:0007669"/>
    <property type="project" value="UniProtKB-SubCell"/>
</dbReference>
<keyword evidence="1" id="KW-0206">Cytoskeleton</keyword>
<dbReference type="InterPro" id="IPR039920">
    <property type="entry name" value="MMS19"/>
</dbReference>
<evidence type="ECO:0000259" key="2">
    <source>
        <dbReference type="Pfam" id="PF14500"/>
    </source>
</evidence>
<evidence type="ECO:0000313" key="4">
    <source>
        <dbReference type="Proteomes" id="UP000270094"/>
    </source>
</evidence>
<dbReference type="OrthoDB" id="342900at2759"/>
<dbReference type="InterPro" id="IPR029240">
    <property type="entry name" value="MMS19_N"/>
</dbReference>
<keyword evidence="1" id="KW-0234">DNA repair</keyword>
<name>A0A3P7LA74_STRVU</name>
<dbReference type="Proteomes" id="UP000270094">
    <property type="component" value="Unassembled WGS sequence"/>
</dbReference>
<dbReference type="GO" id="GO:0005819">
    <property type="term" value="C:spindle"/>
    <property type="evidence" value="ECO:0007669"/>
    <property type="project" value="UniProtKB-SubCell"/>
</dbReference>
<gene>
    <name evidence="3" type="ORF">SVUK_LOCUS14633</name>
</gene>
<dbReference type="GO" id="GO:0006281">
    <property type="term" value="P:DNA repair"/>
    <property type="evidence" value="ECO:0007669"/>
    <property type="project" value="UniProtKB-UniRule"/>
</dbReference>
<keyword evidence="1" id="KW-0963">Cytoplasm</keyword>
<proteinExistence type="inferred from homology"/>
<keyword evidence="1" id="KW-0539">Nucleus</keyword>
<comment type="function">
    <text evidence="1">Key component of the cytosolic iron-sulfur protein assembly (CIA) complex, a multiprotein complex that mediates the incorporation of iron-sulfur cluster into apoproteins specifically involved in DNA metabolism and genomic integrity. In the CIA complex, MMS19 acts as an adapter between early-acting CIA components and a subset of cellular target iron-sulfur proteins.</text>
</comment>
<dbReference type="GO" id="GO:0016226">
    <property type="term" value="P:iron-sulfur cluster assembly"/>
    <property type="evidence" value="ECO:0007669"/>
    <property type="project" value="UniProtKB-UniRule"/>
</dbReference>
<accession>A0A3P7LA74</accession>
<dbReference type="PANTHER" id="PTHR12891">
    <property type="entry name" value="DNA REPAIR/TRANSCRIPTION PROTEIN MET18/MMS19"/>
    <property type="match status" value="1"/>
</dbReference>
<evidence type="ECO:0000313" key="3">
    <source>
        <dbReference type="EMBL" id="VDM79635.1"/>
    </source>
</evidence>
<sequence length="265" mass="29555">MFKDGNVQGWDVEKRYLQYNILEWLLLHRLQELKSLGSDFVLTFIKSMGGERHPKCLPLVFRMFVIVAQSCTLGPFVEDLFEVVACYFPVEFRQTPSSPVTKELLAEGCLKCLIAHPDFAPYCYMLIEEKFTDDDSTTEQKEDTCELLAEAASVFPPEEIIDHLEVLLGGLRVVGLNPKGSLPDCVIRALKAMTGAMEQAGAEAAKNLGSQLIENLEPFVLQAEMGLTERALSLLRCAAEAGPSIRIQIYDQVIPWILMLAQGVL</sequence>
<keyword evidence="4" id="KW-1185">Reference proteome</keyword>
<protein>
    <recommendedName>
        <fullName evidence="1">MMS19 nucleotide excision repair protein</fullName>
    </recommendedName>
</protein>
<reference evidence="3 4" key="1">
    <citation type="submission" date="2018-11" db="EMBL/GenBank/DDBJ databases">
        <authorList>
            <consortium name="Pathogen Informatics"/>
        </authorList>
    </citation>
    <scope>NUCLEOTIDE SEQUENCE [LARGE SCALE GENOMIC DNA]</scope>
</reference>
<evidence type="ECO:0000256" key="1">
    <source>
        <dbReference type="RuleBase" id="RU367072"/>
    </source>
</evidence>